<sequence length="221" mass="24575">MSFSKTVVINCAGVGSRLGLGITKALIELEGKPLIAWQLQMLEKVEDVRVVVGYQAEQVIEQVLKIRKNVTFVFNHNYLTTGTAASLSLGSRHAKGMIISLDGDLLIHPDDFQSFLDSNEEGIGYCEPTTEDPVLVNIEHSGLKESVTKFSRDNGNYEWSGLVQVDATKLKSGTRHVYEVLEKFLPLNAVPIRCQEIDTPSDYDAAIMWVRNNLVTRKVHA</sequence>
<comment type="caution">
    <text evidence="2">The sequence shown here is derived from an EMBL/GenBank/DDBJ whole genome shotgun (WGS) entry which is preliminary data.</text>
</comment>
<gene>
    <name evidence="2" type="ORF">M5X04_07670</name>
</gene>
<dbReference type="RefSeq" id="WP_090511758.1">
    <property type="nucleotide sequence ID" value="NZ_JAMDLY010000008.1"/>
</dbReference>
<dbReference type="SUPFAM" id="SSF53448">
    <property type="entry name" value="Nucleotide-diphospho-sugar transferases"/>
    <property type="match status" value="1"/>
</dbReference>
<dbReference type="GO" id="GO:0016740">
    <property type="term" value="F:transferase activity"/>
    <property type="evidence" value="ECO:0007669"/>
    <property type="project" value="UniProtKB-KW"/>
</dbReference>
<dbReference type="InterPro" id="IPR029044">
    <property type="entry name" value="Nucleotide-diphossugar_trans"/>
</dbReference>
<evidence type="ECO:0000313" key="2">
    <source>
        <dbReference type="EMBL" id="MCY9529213.1"/>
    </source>
</evidence>
<dbReference type="PANTHER" id="PTHR43777:SF1">
    <property type="entry name" value="MOLYBDENUM COFACTOR CYTIDYLYLTRANSFERASE"/>
    <property type="match status" value="1"/>
</dbReference>
<protein>
    <submittedName>
        <fullName evidence="2">NTP transferase domain-containing protein</fullName>
    </submittedName>
</protein>
<dbReference type="InterPro" id="IPR025877">
    <property type="entry name" value="MobA-like_NTP_Trfase"/>
</dbReference>
<proteinExistence type="predicted"/>
<dbReference type="Proteomes" id="UP001527090">
    <property type="component" value="Unassembled WGS sequence"/>
</dbReference>
<dbReference type="Pfam" id="PF12804">
    <property type="entry name" value="NTP_transf_3"/>
    <property type="match status" value="1"/>
</dbReference>
<dbReference type="EMBL" id="JAMDLY010000008">
    <property type="protein sequence ID" value="MCY9529213.1"/>
    <property type="molecule type" value="Genomic_DNA"/>
</dbReference>
<evidence type="ECO:0000313" key="3">
    <source>
        <dbReference type="Proteomes" id="UP001527090"/>
    </source>
</evidence>
<organism evidence="2 3">
    <name type="scientific">Paenibacillus alvei</name>
    <name type="common">Bacillus alvei</name>
    <dbReference type="NCBI Taxonomy" id="44250"/>
    <lineage>
        <taxon>Bacteria</taxon>
        <taxon>Bacillati</taxon>
        <taxon>Bacillota</taxon>
        <taxon>Bacilli</taxon>
        <taxon>Bacillales</taxon>
        <taxon>Paenibacillaceae</taxon>
        <taxon>Paenibacillus</taxon>
    </lineage>
</organism>
<reference evidence="2 3" key="1">
    <citation type="submission" date="2022-05" db="EMBL/GenBank/DDBJ databases">
        <title>Genome Sequencing of Bee-Associated Microbes.</title>
        <authorList>
            <person name="Dunlap C."/>
        </authorList>
    </citation>
    <scope>NUCLEOTIDE SEQUENCE [LARGE SCALE GENOMIC DNA]</scope>
    <source>
        <strain evidence="2 3">NRRL NRS-750</strain>
    </source>
</reference>
<accession>A0ABT4E646</accession>
<evidence type="ECO:0000259" key="1">
    <source>
        <dbReference type="Pfam" id="PF12804"/>
    </source>
</evidence>
<name>A0ABT4E646_PAEAL</name>
<dbReference type="Gene3D" id="3.90.550.10">
    <property type="entry name" value="Spore Coat Polysaccharide Biosynthesis Protein SpsA, Chain A"/>
    <property type="match status" value="1"/>
</dbReference>
<keyword evidence="2" id="KW-0808">Transferase</keyword>
<feature type="domain" description="MobA-like NTP transferase" evidence="1">
    <location>
        <begin position="8"/>
        <end position="157"/>
    </location>
</feature>
<keyword evidence="3" id="KW-1185">Reference proteome</keyword>
<dbReference type="PANTHER" id="PTHR43777">
    <property type="entry name" value="MOLYBDENUM COFACTOR CYTIDYLYLTRANSFERASE"/>
    <property type="match status" value="1"/>
</dbReference>